<dbReference type="SUPFAM" id="SSF81301">
    <property type="entry name" value="Nucleotidyltransferase"/>
    <property type="match status" value="1"/>
</dbReference>
<feature type="compositionally biased region" description="Basic and acidic residues" evidence="1">
    <location>
        <begin position="508"/>
        <end position="523"/>
    </location>
</feature>
<sequence>MLYRARIPYKVWSHRDVLIAHGSAQDEGPRELHLLVNDVEKAAQALQEVGYLRTALSFLQGDLGIPESEMSKTCRLVSPTALEEGIARWQKQTSRDPAELLAEIRKGHEWHYVRGVALLAAESWAYEPIESGDEEPIPELHEYFNSLVSLWLAGSSKKRVQDMYVQGVIVMIVTELDEAWSVGFEKGVRVVYRPILFDLMRQTHEELAYHTRAWGVWTLLLFYEEFRDYHRSRVQKEMNLHDLPCPVWSHGFVRERPRLTIERTVEKSRDTEYYSANSLTMAGEKAGSKTGKAIQKVKSALNLKQRFSKKNLRDEGQRQKTQTQEGNDRTRQCKCLGTRPDDPPNIGLENMTNEELREVLNEAGRALTYGRVDNGFIGGAALYTYGQLRMTKDVDILVPNGQVQHARQTLRQNSGGRFNWDPAYSRTHMWYQLDHRCVNIDVVSPQQLDLPQDFLETPNGARVAYHARRLVHPRGIMQMKRIAHQARASAKDAEDIAWLEGHMGDLEREIAEQRPRDPVEWDAARQGPRP</sequence>
<reference evidence="2" key="2">
    <citation type="submission" date="2020-04" db="EMBL/GenBank/DDBJ databases">
        <authorList>
            <person name="Santos R.A.C."/>
            <person name="Steenwyk J.L."/>
            <person name="Rivero-Menendez O."/>
            <person name="Mead M.E."/>
            <person name="Silva L.P."/>
            <person name="Bastos R.W."/>
            <person name="Alastruey-Izquierdo A."/>
            <person name="Goldman G.H."/>
            <person name="Rokas A."/>
        </authorList>
    </citation>
    <scope>NUCLEOTIDE SEQUENCE</scope>
    <source>
        <strain evidence="2">CNM-CM6805</strain>
    </source>
</reference>
<feature type="region of interest" description="Disordered" evidence="1">
    <location>
        <begin position="508"/>
        <end position="530"/>
    </location>
</feature>
<feature type="region of interest" description="Disordered" evidence="1">
    <location>
        <begin position="310"/>
        <end position="332"/>
    </location>
</feature>
<proteinExistence type="predicted"/>
<evidence type="ECO:0000313" key="2">
    <source>
        <dbReference type="EMBL" id="KAF4231015.1"/>
    </source>
</evidence>
<evidence type="ECO:0000313" key="3">
    <source>
        <dbReference type="Proteomes" id="UP000653565"/>
    </source>
</evidence>
<dbReference type="Proteomes" id="UP000653565">
    <property type="component" value="Unassembled WGS sequence"/>
</dbReference>
<accession>A0A8H4GXV8</accession>
<reference evidence="2" key="1">
    <citation type="journal article" date="2020" name="bioRxiv">
        <title>Genomic and phenotypic heterogeneity of clinical isolates of the human pathogens Aspergillus fumigatus, Aspergillus lentulus and Aspergillus fumigatiaffinis.</title>
        <authorList>
            <person name="dos Santos R.A.C."/>
            <person name="Steenwyk J.L."/>
            <person name="Rivero-Menendez O."/>
            <person name="Mead M.E."/>
            <person name="Silva L.P."/>
            <person name="Bastos R.W."/>
            <person name="Alastruey-Izquierdo A."/>
            <person name="Goldman G.H."/>
            <person name="Rokas A."/>
        </authorList>
    </citation>
    <scope>NUCLEOTIDE SEQUENCE</scope>
    <source>
        <strain evidence="2">CNM-CM6805</strain>
    </source>
</reference>
<protein>
    <submittedName>
        <fullName evidence="2">Uncharacterized protein</fullName>
    </submittedName>
</protein>
<evidence type="ECO:0000256" key="1">
    <source>
        <dbReference type="SAM" id="MobiDB-lite"/>
    </source>
</evidence>
<dbReference type="Gene3D" id="3.30.460.40">
    <property type="match status" value="1"/>
</dbReference>
<dbReference type="EMBL" id="JAAAPX010000109">
    <property type="protein sequence ID" value="KAF4231015.1"/>
    <property type="molecule type" value="Genomic_DNA"/>
</dbReference>
<dbReference type="AlphaFoldDB" id="A0A8H4GXV8"/>
<keyword evidence="3" id="KW-1185">Reference proteome</keyword>
<gene>
    <name evidence="2" type="ORF">CNMCM6805_000333</name>
</gene>
<dbReference type="InterPro" id="IPR043519">
    <property type="entry name" value="NT_sf"/>
</dbReference>
<organism evidence="2 3">
    <name type="scientific">Aspergillus fumigatiaffinis</name>
    <dbReference type="NCBI Taxonomy" id="340414"/>
    <lineage>
        <taxon>Eukaryota</taxon>
        <taxon>Fungi</taxon>
        <taxon>Dikarya</taxon>
        <taxon>Ascomycota</taxon>
        <taxon>Pezizomycotina</taxon>
        <taxon>Eurotiomycetes</taxon>
        <taxon>Eurotiomycetidae</taxon>
        <taxon>Eurotiales</taxon>
        <taxon>Aspergillaceae</taxon>
        <taxon>Aspergillus</taxon>
        <taxon>Aspergillus subgen. Fumigati</taxon>
    </lineage>
</organism>
<comment type="caution">
    <text evidence="2">The sequence shown here is derived from an EMBL/GenBank/DDBJ whole genome shotgun (WGS) entry which is preliminary data.</text>
</comment>
<name>A0A8H4GXV8_9EURO</name>